<keyword evidence="1" id="KW-0732">Signal</keyword>
<dbReference type="EMBL" id="ASXS01000028">
    <property type="protein sequence ID" value="EPP19707.1"/>
    <property type="molecule type" value="Genomic_DNA"/>
</dbReference>
<dbReference type="InterPro" id="IPR011089">
    <property type="entry name" value="GmrSD_C"/>
</dbReference>
<accession>S7HVL2</accession>
<proteinExistence type="predicted"/>
<evidence type="ECO:0000313" key="3">
    <source>
        <dbReference type="EMBL" id="EPP19707.1"/>
    </source>
</evidence>
<organism evidence="3 4">
    <name type="scientific">Vibrio fluvialis PG41</name>
    <dbReference type="NCBI Taxonomy" id="1336752"/>
    <lineage>
        <taxon>Bacteria</taxon>
        <taxon>Pseudomonadati</taxon>
        <taxon>Pseudomonadota</taxon>
        <taxon>Gammaproteobacteria</taxon>
        <taxon>Vibrionales</taxon>
        <taxon>Vibrionaceae</taxon>
        <taxon>Vibrio</taxon>
    </lineage>
</organism>
<dbReference type="Pfam" id="PF07510">
    <property type="entry name" value="GmrSD_C"/>
    <property type="match status" value="1"/>
</dbReference>
<protein>
    <submittedName>
        <fullName evidence="3">Putative secreted protein</fullName>
    </submittedName>
</protein>
<evidence type="ECO:0000259" key="2">
    <source>
        <dbReference type="Pfam" id="PF07510"/>
    </source>
</evidence>
<evidence type="ECO:0000256" key="1">
    <source>
        <dbReference type="SAM" id="SignalP"/>
    </source>
</evidence>
<feature type="chain" id="PRO_5004542744" evidence="1">
    <location>
        <begin position="20"/>
        <end position="244"/>
    </location>
</feature>
<comment type="caution">
    <text evidence="3">The sequence shown here is derived from an EMBL/GenBank/DDBJ whole genome shotgun (WGS) entry which is preliminary data.</text>
</comment>
<evidence type="ECO:0000313" key="4">
    <source>
        <dbReference type="Proteomes" id="UP000014854"/>
    </source>
</evidence>
<dbReference type="RefSeq" id="WP_020332257.1">
    <property type="nucleotide sequence ID" value="NZ_ASXS01000028.1"/>
</dbReference>
<reference evidence="3 4" key="1">
    <citation type="journal article" date="2013" name="Gut Pathog.">
        <title>Evidence of a new metabolic capacity in an emerging diarrheal pathogen: lessons from the draft genomes of Vibrio fluvialis strains PG41 and I21563.</title>
        <authorList>
            <person name="Khatri I."/>
            <person name="Mahajan S."/>
            <person name="Dureja C."/>
            <person name="Subramanian S."/>
            <person name="Raychaudhuri S."/>
        </authorList>
    </citation>
    <scope>NUCLEOTIDE SEQUENCE [LARGE SCALE GENOMIC DNA]</scope>
    <source>
        <strain evidence="3 4">PG41</strain>
    </source>
</reference>
<dbReference type="AlphaFoldDB" id="S7HVL2"/>
<feature type="signal peptide" evidence="1">
    <location>
        <begin position="1"/>
        <end position="19"/>
    </location>
</feature>
<sequence length="244" mass="27532">MRNFILLTAMALVSTSVFADVVKQSSSGICHDSNSSYYSRIKKSVDFESMTQCLENGGTPYKGYSYSGSEKKEAPSNGLIPKYERDMYPHWKDVDGDCQNSRHEALIAQSVSAVDFKTGKQCNVLSGVWNDPYSGKRFYNPGDLDADHVVPLKWVHEHGGYLLSDKLKEAIANDPANIIVVDKSLNRQKGAKPPMEWLPPNEPYQCQYVLRFERIVKKYGLRMSQNEAIEFSKVKNNVCSKVML</sequence>
<dbReference type="Proteomes" id="UP000014854">
    <property type="component" value="Unassembled WGS sequence"/>
</dbReference>
<feature type="domain" description="GmrSD restriction endonucleases C-terminal" evidence="2">
    <location>
        <begin position="114"/>
        <end position="230"/>
    </location>
</feature>
<gene>
    <name evidence="3" type="ORF">L910_2781</name>
</gene>
<name>S7HVL2_VIBFL</name>
<dbReference type="PATRIC" id="fig|1336752.4.peg.4457"/>
<dbReference type="Gene3D" id="1.10.30.50">
    <property type="match status" value="1"/>
</dbReference>